<reference evidence="3" key="1">
    <citation type="journal article" date="2023" name="Mol. Phylogenet. Evol.">
        <title>Genome-scale phylogeny and comparative genomics of the fungal order Sordariales.</title>
        <authorList>
            <person name="Hensen N."/>
            <person name="Bonometti L."/>
            <person name="Westerberg I."/>
            <person name="Brannstrom I.O."/>
            <person name="Guillou S."/>
            <person name="Cros-Aarteil S."/>
            <person name="Calhoun S."/>
            <person name="Haridas S."/>
            <person name="Kuo A."/>
            <person name="Mondo S."/>
            <person name="Pangilinan J."/>
            <person name="Riley R."/>
            <person name="LaButti K."/>
            <person name="Andreopoulos B."/>
            <person name="Lipzen A."/>
            <person name="Chen C."/>
            <person name="Yan M."/>
            <person name="Daum C."/>
            <person name="Ng V."/>
            <person name="Clum A."/>
            <person name="Steindorff A."/>
            <person name="Ohm R.A."/>
            <person name="Martin F."/>
            <person name="Silar P."/>
            <person name="Natvig D.O."/>
            <person name="Lalanne C."/>
            <person name="Gautier V."/>
            <person name="Ament-Velasquez S.L."/>
            <person name="Kruys A."/>
            <person name="Hutchinson M.I."/>
            <person name="Powell A.J."/>
            <person name="Barry K."/>
            <person name="Miller A.N."/>
            <person name="Grigoriev I.V."/>
            <person name="Debuchy R."/>
            <person name="Gladieux P."/>
            <person name="Hiltunen Thoren M."/>
            <person name="Johannesson H."/>
        </authorList>
    </citation>
    <scope>NUCLEOTIDE SEQUENCE</scope>
    <source>
        <strain evidence="3">CBS 958.72</strain>
    </source>
</reference>
<dbReference type="Pfam" id="PF14033">
    <property type="entry name" value="DUF4246"/>
    <property type="match status" value="1"/>
</dbReference>
<sequence length="705" mass="79870">MSYPGVQLPLRYFPQGDPYAHRSQPSDHQLYRRGAHPSCVNSMSDLLMVREVAMMILMDRLTDKPDWHKKIFDKAIVDKWRDEALTQPEDALYARIVDGKDTTKIPKPRCRIMSPACFDYCIQELRCKAAFFKQTGLVYTLNTRENNIIKSDTVVSADVHNALRAAFGKLRAAQAADPDWHPWTNEVVLDLVHPSLYPFVYGQTKFIPDEVVGVIDAVDKWAGKGEPVPKTPPIDSPLAGRRDIPNSFWSDTYQWLPANLAFNPDGTVRFTSYINNLHPKRHAEIYGVIEKLVDIAVPAWECALTGGVQFTHRVQFNDAYDMKGLPVSRFDQAPEAWDEDTDSPFFWEPLDPQLLAATEKQNGPLPFNDYELSNCIKYDNFPEGLSDQEIRERAIAQLKWRGIRDPVLTEPIDFSPLEYSCRDRLGQKFKETGLQVIVKMATIELTPDKPEFPVGGWHIEGMMNEHIAATALYYLDSENVTTSSLSFRMQTDGDQEELVGRAAQDDYEYYERLFGTSLGPVRGSPGPCLQNYGDVETRQGRLIAFPNVFQHRVSSFKLEDPTKPGHRSFIALWLVDPHQRTISTANVPPQQLDWWAEAVFGSSGTAAGEPQSPVKGQMPPEMLQILLEQGVGKGLKLSGHVLSSLHSRLPAEVVDMVRAEGKLAEGLMTLDEARQHRVALMQERTDFHERSESEWNDTEYSFCEH</sequence>
<dbReference type="InterPro" id="IPR049207">
    <property type="entry name" value="DUF4246_N"/>
</dbReference>
<dbReference type="PANTHER" id="PTHR33119">
    <property type="entry name" value="IFI3P"/>
    <property type="match status" value="1"/>
</dbReference>
<evidence type="ECO:0000313" key="4">
    <source>
        <dbReference type="Proteomes" id="UP001287356"/>
    </source>
</evidence>
<protein>
    <submittedName>
        <fullName evidence="3">Uncharacterized protein</fullName>
    </submittedName>
</protein>
<accession>A0AAE0TV03</accession>
<proteinExistence type="predicted"/>
<evidence type="ECO:0000313" key="3">
    <source>
        <dbReference type="EMBL" id="KAK3380515.1"/>
    </source>
</evidence>
<dbReference type="Pfam" id="PF21666">
    <property type="entry name" value="DUF4246_N"/>
    <property type="match status" value="1"/>
</dbReference>
<dbReference type="InterPro" id="IPR025340">
    <property type="entry name" value="DUF4246"/>
</dbReference>
<feature type="domain" description="DUF4246" evidence="2">
    <location>
        <begin position="3"/>
        <end position="83"/>
    </location>
</feature>
<name>A0AAE0TV03_9PEZI</name>
<dbReference type="EMBL" id="JAULSN010000002">
    <property type="protein sequence ID" value="KAK3380515.1"/>
    <property type="molecule type" value="Genomic_DNA"/>
</dbReference>
<dbReference type="PANTHER" id="PTHR33119:SF1">
    <property type="entry name" value="FE2OG DIOXYGENASE DOMAIN-CONTAINING PROTEIN"/>
    <property type="match status" value="1"/>
</dbReference>
<reference evidence="3" key="2">
    <citation type="submission" date="2023-06" db="EMBL/GenBank/DDBJ databases">
        <authorList>
            <consortium name="Lawrence Berkeley National Laboratory"/>
            <person name="Haridas S."/>
            <person name="Hensen N."/>
            <person name="Bonometti L."/>
            <person name="Westerberg I."/>
            <person name="Brannstrom I.O."/>
            <person name="Guillou S."/>
            <person name="Cros-Aarteil S."/>
            <person name="Calhoun S."/>
            <person name="Kuo A."/>
            <person name="Mondo S."/>
            <person name="Pangilinan J."/>
            <person name="Riley R."/>
            <person name="Labutti K."/>
            <person name="Andreopoulos B."/>
            <person name="Lipzen A."/>
            <person name="Chen C."/>
            <person name="Yanf M."/>
            <person name="Daum C."/>
            <person name="Ng V."/>
            <person name="Clum A."/>
            <person name="Steindorff A."/>
            <person name="Ohm R."/>
            <person name="Martin F."/>
            <person name="Silar P."/>
            <person name="Natvig D."/>
            <person name="Lalanne C."/>
            <person name="Gautier V."/>
            <person name="Ament-Velasquez S.L."/>
            <person name="Kruys A."/>
            <person name="Hutchinson M.I."/>
            <person name="Powell A.J."/>
            <person name="Barry K."/>
            <person name="Miller A.N."/>
            <person name="Grigoriev I.V."/>
            <person name="Debuchy R."/>
            <person name="Gladieux P."/>
            <person name="Thoren M.H."/>
            <person name="Johannesson H."/>
        </authorList>
    </citation>
    <scope>NUCLEOTIDE SEQUENCE</scope>
    <source>
        <strain evidence="3">CBS 958.72</strain>
    </source>
</reference>
<dbReference type="AlphaFoldDB" id="A0AAE0TV03"/>
<dbReference type="InterPro" id="IPR049192">
    <property type="entry name" value="DUF4246_C"/>
</dbReference>
<feature type="domain" description="DUF4246" evidence="1">
    <location>
        <begin position="116"/>
        <end position="597"/>
    </location>
</feature>
<evidence type="ECO:0000259" key="1">
    <source>
        <dbReference type="Pfam" id="PF14033"/>
    </source>
</evidence>
<organism evidence="3 4">
    <name type="scientific">Lasiosphaeria ovina</name>
    <dbReference type="NCBI Taxonomy" id="92902"/>
    <lineage>
        <taxon>Eukaryota</taxon>
        <taxon>Fungi</taxon>
        <taxon>Dikarya</taxon>
        <taxon>Ascomycota</taxon>
        <taxon>Pezizomycotina</taxon>
        <taxon>Sordariomycetes</taxon>
        <taxon>Sordariomycetidae</taxon>
        <taxon>Sordariales</taxon>
        <taxon>Lasiosphaeriaceae</taxon>
        <taxon>Lasiosphaeria</taxon>
    </lineage>
</organism>
<gene>
    <name evidence="3" type="ORF">B0T24DRAFT_196569</name>
</gene>
<evidence type="ECO:0000259" key="2">
    <source>
        <dbReference type="Pfam" id="PF21666"/>
    </source>
</evidence>
<dbReference type="Proteomes" id="UP001287356">
    <property type="component" value="Unassembled WGS sequence"/>
</dbReference>
<comment type="caution">
    <text evidence="3">The sequence shown here is derived from an EMBL/GenBank/DDBJ whole genome shotgun (WGS) entry which is preliminary data.</text>
</comment>
<keyword evidence="4" id="KW-1185">Reference proteome</keyword>